<dbReference type="RefSeq" id="WP_255973929.1">
    <property type="nucleotide sequence ID" value="NZ_JANFQF010000028.1"/>
</dbReference>
<protein>
    <submittedName>
        <fullName evidence="1">Uncharacterized protein</fullName>
    </submittedName>
</protein>
<sequence>MPQDIEFRNWLLAQPEIECDTYFDVQFPLYRGNFEIADLTEISVTIIEYSLVDGSPGEPRTWQQEPDTDA</sequence>
<evidence type="ECO:0000313" key="2">
    <source>
        <dbReference type="Proteomes" id="UP001524501"/>
    </source>
</evidence>
<keyword evidence="2" id="KW-1185">Reference proteome</keyword>
<proteinExistence type="predicted"/>
<gene>
    <name evidence="1" type="ORF">NOF53_25030</name>
</gene>
<dbReference type="EMBL" id="JANFQF010000028">
    <property type="protein sequence ID" value="MCQ4122379.1"/>
    <property type="molecule type" value="Genomic_DNA"/>
</dbReference>
<accession>A0ABT1QJE6</accession>
<reference evidence="1 2" key="1">
    <citation type="submission" date="2022-07" db="EMBL/GenBank/DDBJ databases">
        <title>Degradation activity of malathion, p-nitrophenol and potential low-temperature adaptation strategy of Rhodococcus sp. FXJ9.536.</title>
        <authorList>
            <person name="Huang J."/>
            <person name="Huang Y."/>
        </authorList>
    </citation>
    <scope>NUCLEOTIDE SEQUENCE [LARGE SCALE GENOMIC DNA]</scope>
    <source>
        <strain evidence="1 2">FXJ9.536</strain>
    </source>
</reference>
<organism evidence="1 2">
    <name type="scientific">Rhodococcus tibetensis</name>
    <dbReference type="NCBI Taxonomy" id="2965064"/>
    <lineage>
        <taxon>Bacteria</taxon>
        <taxon>Bacillati</taxon>
        <taxon>Actinomycetota</taxon>
        <taxon>Actinomycetes</taxon>
        <taxon>Mycobacteriales</taxon>
        <taxon>Nocardiaceae</taxon>
        <taxon>Rhodococcus</taxon>
    </lineage>
</organism>
<comment type="caution">
    <text evidence="1">The sequence shown here is derived from an EMBL/GenBank/DDBJ whole genome shotgun (WGS) entry which is preliminary data.</text>
</comment>
<name>A0ABT1QJE6_9NOCA</name>
<evidence type="ECO:0000313" key="1">
    <source>
        <dbReference type="EMBL" id="MCQ4122379.1"/>
    </source>
</evidence>
<dbReference type="Proteomes" id="UP001524501">
    <property type="component" value="Unassembled WGS sequence"/>
</dbReference>